<dbReference type="AlphaFoldDB" id="A0A6P1BAH3"/>
<evidence type="ECO:0000256" key="1">
    <source>
        <dbReference type="ARBA" id="ARBA00023015"/>
    </source>
</evidence>
<dbReference type="PANTHER" id="PTHR46796:SF6">
    <property type="entry name" value="ARAC SUBFAMILY"/>
    <property type="match status" value="1"/>
</dbReference>
<dbReference type="SUPFAM" id="SSF46689">
    <property type="entry name" value="Homeodomain-like"/>
    <property type="match status" value="1"/>
</dbReference>
<dbReference type="PRINTS" id="PR00032">
    <property type="entry name" value="HTHARAC"/>
</dbReference>
<accession>A0A6P1BAH3</accession>
<dbReference type="PANTHER" id="PTHR46796">
    <property type="entry name" value="HTH-TYPE TRANSCRIPTIONAL ACTIVATOR RHAS-RELATED"/>
    <property type="match status" value="1"/>
</dbReference>
<evidence type="ECO:0000256" key="2">
    <source>
        <dbReference type="ARBA" id="ARBA00023125"/>
    </source>
</evidence>
<protein>
    <submittedName>
        <fullName evidence="5">Helix-turn-helix domain-containing protein</fullName>
    </submittedName>
</protein>
<dbReference type="Pfam" id="PF14525">
    <property type="entry name" value="AraC_binding_2"/>
    <property type="match status" value="1"/>
</dbReference>
<dbReference type="PROSITE" id="PS01124">
    <property type="entry name" value="HTH_ARAC_FAMILY_2"/>
    <property type="match status" value="1"/>
</dbReference>
<gene>
    <name evidence="5" type="ORF">FNJ47_06265</name>
</gene>
<organism evidence="5 6">
    <name type="scientific">Bradyrhizobium uaiense</name>
    <dbReference type="NCBI Taxonomy" id="2594946"/>
    <lineage>
        <taxon>Bacteria</taxon>
        <taxon>Pseudomonadati</taxon>
        <taxon>Pseudomonadota</taxon>
        <taxon>Alphaproteobacteria</taxon>
        <taxon>Hyphomicrobiales</taxon>
        <taxon>Nitrobacteraceae</taxon>
        <taxon>Bradyrhizobium</taxon>
    </lineage>
</organism>
<dbReference type="InterPro" id="IPR050204">
    <property type="entry name" value="AraC_XylS_family_regulators"/>
</dbReference>
<dbReference type="InterPro" id="IPR009057">
    <property type="entry name" value="Homeodomain-like_sf"/>
</dbReference>
<dbReference type="GO" id="GO:0043565">
    <property type="term" value="F:sequence-specific DNA binding"/>
    <property type="evidence" value="ECO:0007669"/>
    <property type="project" value="InterPro"/>
</dbReference>
<evidence type="ECO:0000259" key="4">
    <source>
        <dbReference type="PROSITE" id="PS01124"/>
    </source>
</evidence>
<dbReference type="GO" id="GO:0003700">
    <property type="term" value="F:DNA-binding transcription factor activity"/>
    <property type="evidence" value="ECO:0007669"/>
    <property type="project" value="InterPro"/>
</dbReference>
<sequence length="311" mass="34215">MEWSTRPARPDQPFGSWADDLAAAFVRLEPRRIAEAPFAGAISKVDAAPLQISLVKASGHTVHRLASHIASSTDDLCFVNLQLEGLGRTSQRGHEQISAPGDLAVADTTQPFEIAHRHNFKLFCFAVPRRLLPDALFDHPRLGLSATEAGRALSRTLTSYAELCLTGRQSATTSAMLGAHIAELIAHAPDFLADISVERVHTPVLLSVMLDHIARHCDDPELGAPALAKKFRCSERYVHRLFAATGRSVGEHVNEQRIAACVRELLDRNSSHKTIAEIAFDGGFRDISHFNRLFKRCNGLAPREFRRTAAH</sequence>
<keyword evidence="3" id="KW-0804">Transcription</keyword>
<comment type="caution">
    <text evidence="5">The sequence shown here is derived from an EMBL/GenBank/DDBJ whole genome shotgun (WGS) entry which is preliminary data.</text>
</comment>
<dbReference type="InterPro" id="IPR018060">
    <property type="entry name" value="HTH_AraC"/>
</dbReference>
<dbReference type="Proteomes" id="UP000468531">
    <property type="component" value="Unassembled WGS sequence"/>
</dbReference>
<evidence type="ECO:0000313" key="5">
    <source>
        <dbReference type="EMBL" id="NEU95447.1"/>
    </source>
</evidence>
<dbReference type="Pfam" id="PF12833">
    <property type="entry name" value="HTH_18"/>
    <property type="match status" value="1"/>
</dbReference>
<dbReference type="RefSeq" id="WP_163151677.1">
    <property type="nucleotide sequence ID" value="NZ_VKHP01000014.1"/>
</dbReference>
<keyword evidence="6" id="KW-1185">Reference proteome</keyword>
<reference evidence="5 6" key="1">
    <citation type="journal article" date="2020" name="Arch. Microbiol.">
        <title>Bradyrhizobium uaiense sp. nov., a new highly efficient cowpea symbiont.</title>
        <authorList>
            <person name="Cabral Michel D."/>
            <person name="Azarias Guimaraes A."/>
            <person name="Martins da Costa E."/>
            <person name="Soares de Carvalho T."/>
            <person name="Balsanelli E."/>
            <person name="Willems A."/>
            <person name="Maltempi de Souza E."/>
            <person name="de Souza Moreira F.M."/>
        </authorList>
    </citation>
    <scope>NUCLEOTIDE SEQUENCE [LARGE SCALE GENOMIC DNA]</scope>
    <source>
        <strain evidence="5 6">UFLA 03-164</strain>
    </source>
</reference>
<keyword evidence="1" id="KW-0805">Transcription regulation</keyword>
<dbReference type="EMBL" id="VKHP01000014">
    <property type="protein sequence ID" value="NEU95447.1"/>
    <property type="molecule type" value="Genomic_DNA"/>
</dbReference>
<dbReference type="InterPro" id="IPR020449">
    <property type="entry name" value="Tscrpt_reg_AraC-type_HTH"/>
</dbReference>
<evidence type="ECO:0000313" key="6">
    <source>
        <dbReference type="Proteomes" id="UP000468531"/>
    </source>
</evidence>
<feature type="domain" description="HTH araC/xylS-type" evidence="4">
    <location>
        <begin position="203"/>
        <end position="308"/>
    </location>
</feature>
<evidence type="ECO:0000256" key="3">
    <source>
        <dbReference type="ARBA" id="ARBA00023163"/>
    </source>
</evidence>
<dbReference type="InterPro" id="IPR035418">
    <property type="entry name" value="AraC-bd_2"/>
</dbReference>
<proteinExistence type="predicted"/>
<dbReference type="SMART" id="SM00342">
    <property type="entry name" value="HTH_ARAC"/>
    <property type="match status" value="1"/>
</dbReference>
<name>A0A6P1BAH3_9BRAD</name>
<dbReference type="Gene3D" id="1.10.10.60">
    <property type="entry name" value="Homeodomain-like"/>
    <property type="match status" value="1"/>
</dbReference>
<keyword evidence="2" id="KW-0238">DNA-binding</keyword>